<dbReference type="AlphaFoldDB" id="A0A4P6WQL7"/>
<reference evidence="10 11" key="1">
    <citation type="submission" date="2019-03" db="EMBL/GenBank/DDBJ databases">
        <title>Complete genome sequence of an arsenate-respiring bacteria, Citrobacter sp. LY-1.</title>
        <authorList>
            <person name="Wang H."/>
            <person name="Liu Y."/>
            <person name="Li Q."/>
            <person name="Huang J."/>
        </authorList>
    </citation>
    <scope>NUCLEOTIDE SEQUENCE [LARGE SCALE GENOMIC DNA]</scope>
    <source>
        <strain evidence="10 11">LY-1</strain>
    </source>
</reference>
<name>A0A4P6WQL7_9ENTR</name>
<evidence type="ECO:0000313" key="10">
    <source>
        <dbReference type="EMBL" id="QBM24112.1"/>
    </source>
</evidence>
<evidence type="ECO:0000256" key="8">
    <source>
        <dbReference type="SAM" id="Phobius"/>
    </source>
</evidence>
<protein>
    <submittedName>
        <fullName evidence="10">Type II secretion protein F</fullName>
    </submittedName>
</protein>
<evidence type="ECO:0000256" key="5">
    <source>
        <dbReference type="ARBA" id="ARBA00022692"/>
    </source>
</evidence>
<dbReference type="Pfam" id="PF00482">
    <property type="entry name" value="T2SSF"/>
    <property type="match status" value="2"/>
</dbReference>
<dbReference type="InterPro" id="IPR003004">
    <property type="entry name" value="GspF/PilC"/>
</dbReference>
<dbReference type="KEGG" id="cars:E1B03_17405"/>
<evidence type="ECO:0000259" key="9">
    <source>
        <dbReference type="Pfam" id="PF00482"/>
    </source>
</evidence>
<evidence type="ECO:0000256" key="7">
    <source>
        <dbReference type="ARBA" id="ARBA00023136"/>
    </source>
</evidence>
<feature type="transmembrane region" description="Helical" evidence="8">
    <location>
        <begin position="313"/>
        <end position="332"/>
    </location>
</feature>
<dbReference type="RefSeq" id="WP_133086651.1">
    <property type="nucleotide sequence ID" value="NZ_CP037864.1"/>
</dbReference>
<keyword evidence="4" id="KW-0997">Cell inner membrane</keyword>
<dbReference type="InterPro" id="IPR042094">
    <property type="entry name" value="T2SS_GspF_sf"/>
</dbReference>
<proteinExistence type="inferred from homology"/>
<evidence type="ECO:0000256" key="3">
    <source>
        <dbReference type="ARBA" id="ARBA00022475"/>
    </source>
</evidence>
<comment type="similarity">
    <text evidence="2">Belongs to the GSP F family.</text>
</comment>
<evidence type="ECO:0000256" key="6">
    <source>
        <dbReference type="ARBA" id="ARBA00022989"/>
    </source>
</evidence>
<dbReference type="EMBL" id="CP037864">
    <property type="protein sequence ID" value="QBM24112.1"/>
    <property type="molecule type" value="Genomic_DNA"/>
</dbReference>
<keyword evidence="6 8" id="KW-1133">Transmembrane helix</keyword>
<dbReference type="PANTHER" id="PTHR30012:SF7">
    <property type="entry name" value="PROTEIN TRANSPORT PROTEIN HOFC HOMOLOG"/>
    <property type="match status" value="1"/>
</dbReference>
<evidence type="ECO:0000256" key="2">
    <source>
        <dbReference type="ARBA" id="ARBA00005745"/>
    </source>
</evidence>
<feature type="transmembrane region" description="Helical" evidence="8">
    <location>
        <begin position="163"/>
        <end position="183"/>
    </location>
</feature>
<dbReference type="GO" id="GO:0015628">
    <property type="term" value="P:protein secretion by the type II secretion system"/>
    <property type="evidence" value="ECO:0007669"/>
    <property type="project" value="TreeGrafter"/>
</dbReference>
<keyword evidence="11" id="KW-1185">Reference proteome</keyword>
<comment type="subcellular location">
    <subcellularLocation>
        <location evidence="1">Cell inner membrane</location>
        <topology evidence="1">Multi-pass membrane protein</topology>
    </subcellularLocation>
</comment>
<evidence type="ECO:0000256" key="4">
    <source>
        <dbReference type="ARBA" id="ARBA00022519"/>
    </source>
</evidence>
<evidence type="ECO:0000313" key="11">
    <source>
        <dbReference type="Proteomes" id="UP000293850"/>
    </source>
</evidence>
<keyword evidence="3" id="KW-1003">Cell membrane</keyword>
<sequence length="342" mass="38102">MRKFTKKQRLYLYGFCADMIKADLPLYNSIVKLESEGGKLLGASFCKKLQQLLKKMTSSESISIVFEGLIPQAELSIIYSSEKSGSLADGFTSLVDNIKYQSMLTSRLINAVTFPIIMLVLSLIVIAGYAVKVFPAFERVIAVSRWPVVTQLLYGFGDALYNGLWITILIVTIIVVIAFRFLMANFSGPFRDRFLDKVIPFSVYKKLNSSLVLSNLSSMLRNNIPINESLDIISLNSNRWLKSHIKRMQSNMTIGMPYGSALNTGLLGRDELLNISLYSSLPSFFDVLQSVSEKAKVDIYNNIQKLAGLLKSLSTLVLGGSVIWVFIALFALSDALSKMTSY</sequence>
<accession>A0A4P6WQL7</accession>
<dbReference type="Proteomes" id="UP000293850">
    <property type="component" value="Chromosome"/>
</dbReference>
<dbReference type="PANTHER" id="PTHR30012">
    <property type="entry name" value="GENERAL SECRETION PATHWAY PROTEIN"/>
    <property type="match status" value="1"/>
</dbReference>
<evidence type="ECO:0000256" key="1">
    <source>
        <dbReference type="ARBA" id="ARBA00004429"/>
    </source>
</evidence>
<keyword evidence="7 8" id="KW-0472">Membrane</keyword>
<gene>
    <name evidence="10" type="ORF">E1B03_17405</name>
</gene>
<feature type="domain" description="Type II secretion system protein GspF" evidence="9">
    <location>
        <begin position="17"/>
        <end position="135"/>
    </location>
</feature>
<dbReference type="GO" id="GO:0005886">
    <property type="term" value="C:plasma membrane"/>
    <property type="evidence" value="ECO:0007669"/>
    <property type="project" value="UniProtKB-SubCell"/>
</dbReference>
<dbReference type="InterPro" id="IPR018076">
    <property type="entry name" value="T2SS_GspF_dom"/>
</dbReference>
<feature type="domain" description="Type II secretion system protein GspF" evidence="9">
    <location>
        <begin position="213"/>
        <end position="330"/>
    </location>
</feature>
<organism evidence="10 11">
    <name type="scientific">Citrobacter arsenatis</name>
    <dbReference type="NCBI Taxonomy" id="2546350"/>
    <lineage>
        <taxon>Bacteria</taxon>
        <taxon>Pseudomonadati</taxon>
        <taxon>Pseudomonadota</taxon>
        <taxon>Gammaproteobacteria</taxon>
        <taxon>Enterobacterales</taxon>
        <taxon>Enterobacteriaceae</taxon>
        <taxon>Citrobacter</taxon>
    </lineage>
</organism>
<dbReference type="Gene3D" id="1.20.81.30">
    <property type="entry name" value="Type II secretion system (T2SS), domain F"/>
    <property type="match status" value="2"/>
</dbReference>
<keyword evidence="5 8" id="KW-0812">Transmembrane</keyword>
<feature type="transmembrane region" description="Helical" evidence="8">
    <location>
        <begin position="108"/>
        <end position="131"/>
    </location>
</feature>